<keyword evidence="3" id="KW-0677">Repeat</keyword>
<evidence type="ECO:0000256" key="4">
    <source>
        <dbReference type="ARBA" id="ARBA00023212"/>
    </source>
</evidence>
<evidence type="ECO:0000256" key="6">
    <source>
        <dbReference type="SAM" id="MobiDB-lite"/>
    </source>
</evidence>
<dbReference type="GeneTree" id="ENSGT00940000159045"/>
<feature type="region of interest" description="Disordered" evidence="6">
    <location>
        <begin position="1"/>
        <end position="24"/>
    </location>
</feature>
<feature type="coiled-coil region" evidence="5">
    <location>
        <begin position="437"/>
        <end position="471"/>
    </location>
</feature>
<feature type="region of interest" description="Disordered" evidence="6">
    <location>
        <begin position="266"/>
        <end position="292"/>
    </location>
</feature>
<keyword evidence="2" id="KW-0597">Phosphoprotein</keyword>
<feature type="region of interest" description="Disordered" evidence="6">
    <location>
        <begin position="214"/>
        <end position="253"/>
    </location>
</feature>
<dbReference type="CDD" id="cd00176">
    <property type="entry name" value="SPEC"/>
    <property type="match status" value="1"/>
</dbReference>
<protein>
    <recommendedName>
        <fullName evidence="11">Dystonin</fullName>
    </recommendedName>
</protein>
<evidence type="ECO:0000259" key="7">
    <source>
        <dbReference type="Pfam" id="PF17902"/>
    </source>
</evidence>
<feature type="compositionally biased region" description="Low complexity" evidence="6">
    <location>
        <begin position="229"/>
        <end position="242"/>
    </location>
</feature>
<dbReference type="Pfam" id="PF21019">
    <property type="entry name" value="Spectrin_3"/>
    <property type="match status" value="3"/>
</dbReference>
<dbReference type="SMART" id="SM00150">
    <property type="entry name" value="SPEC"/>
    <property type="match status" value="5"/>
</dbReference>
<keyword evidence="10" id="KW-1185">Reference proteome</keyword>
<dbReference type="Pfam" id="PF18373">
    <property type="entry name" value="Spectrin_2"/>
    <property type="match status" value="2"/>
</dbReference>
<dbReference type="GO" id="GO:0045104">
    <property type="term" value="P:intermediate filament cytoskeleton organization"/>
    <property type="evidence" value="ECO:0007669"/>
    <property type="project" value="InterPro"/>
</dbReference>
<evidence type="ECO:0000313" key="10">
    <source>
        <dbReference type="Proteomes" id="UP000694388"/>
    </source>
</evidence>
<feature type="coiled-coil region" evidence="5">
    <location>
        <begin position="1742"/>
        <end position="1792"/>
    </location>
</feature>
<feature type="domain" description="Desmoplakin spectrin-like" evidence="8">
    <location>
        <begin position="681"/>
        <end position="751"/>
    </location>
</feature>
<evidence type="ECO:0000256" key="2">
    <source>
        <dbReference type="ARBA" id="ARBA00022553"/>
    </source>
</evidence>
<evidence type="ECO:0000256" key="3">
    <source>
        <dbReference type="ARBA" id="ARBA00022737"/>
    </source>
</evidence>
<dbReference type="Ensembl" id="ENSEBUT00000009080.1">
    <property type="protein sequence ID" value="ENSEBUP00000008574.1"/>
    <property type="gene ID" value="ENSEBUG00000005505.1"/>
</dbReference>
<dbReference type="Pfam" id="PF17902">
    <property type="entry name" value="SH3_10"/>
    <property type="match status" value="1"/>
</dbReference>
<feature type="domain" description="Desmoplakin SH3" evidence="7">
    <location>
        <begin position="579"/>
        <end position="645"/>
    </location>
</feature>
<accession>A0A8C4WQS8</accession>
<organism evidence="9 10">
    <name type="scientific">Eptatretus burgeri</name>
    <name type="common">Inshore hagfish</name>
    <dbReference type="NCBI Taxonomy" id="7764"/>
    <lineage>
        <taxon>Eukaryota</taxon>
        <taxon>Metazoa</taxon>
        <taxon>Chordata</taxon>
        <taxon>Craniata</taxon>
        <taxon>Vertebrata</taxon>
        <taxon>Cyclostomata</taxon>
        <taxon>Myxini</taxon>
        <taxon>Myxiniformes</taxon>
        <taxon>Myxinidae</taxon>
        <taxon>Eptatretinae</taxon>
        <taxon>Eptatretus</taxon>
    </lineage>
</organism>
<feature type="coiled-coil region" evidence="5">
    <location>
        <begin position="833"/>
        <end position="863"/>
    </location>
</feature>
<dbReference type="InterPro" id="IPR043197">
    <property type="entry name" value="Plakin"/>
</dbReference>
<reference evidence="9" key="1">
    <citation type="submission" date="2025-08" db="UniProtKB">
        <authorList>
            <consortium name="Ensembl"/>
        </authorList>
    </citation>
    <scope>IDENTIFICATION</scope>
</reference>
<evidence type="ECO:0008006" key="11">
    <source>
        <dbReference type="Google" id="ProtNLM"/>
    </source>
</evidence>
<evidence type="ECO:0000313" key="9">
    <source>
        <dbReference type="Ensembl" id="ENSEBUP00000008574.1"/>
    </source>
</evidence>
<feature type="compositionally biased region" description="Polar residues" evidence="6">
    <location>
        <begin position="14"/>
        <end position="24"/>
    </location>
</feature>
<name>A0A8C4WQS8_EPTBU</name>
<feature type="compositionally biased region" description="Polar residues" evidence="6">
    <location>
        <begin position="215"/>
        <end position="226"/>
    </location>
</feature>
<dbReference type="InterPro" id="IPR049538">
    <property type="entry name" value="PCN-like_spectrin-like_rpt"/>
</dbReference>
<feature type="compositionally biased region" description="Basic and acidic residues" evidence="6">
    <location>
        <begin position="1"/>
        <end position="13"/>
    </location>
</feature>
<evidence type="ECO:0000259" key="8">
    <source>
        <dbReference type="Pfam" id="PF18373"/>
    </source>
</evidence>
<dbReference type="PANTHER" id="PTHR23169:SF23">
    <property type="entry name" value="SHORT STOP, ISOFORM H"/>
    <property type="match status" value="1"/>
</dbReference>
<dbReference type="Gene3D" id="2.30.30.40">
    <property type="entry name" value="SH3 Domains"/>
    <property type="match status" value="1"/>
</dbReference>
<keyword evidence="4" id="KW-0963">Cytoplasm</keyword>
<dbReference type="Gene3D" id="1.20.58.1060">
    <property type="match status" value="3"/>
</dbReference>
<dbReference type="InterPro" id="IPR041615">
    <property type="entry name" value="Desmoplakin_SH3"/>
</dbReference>
<comment type="subcellular location">
    <subcellularLocation>
        <location evidence="1">Cytoplasm</location>
        <location evidence="1">Cytoskeleton</location>
    </subcellularLocation>
</comment>
<dbReference type="Gene3D" id="1.20.58.60">
    <property type="match status" value="6"/>
</dbReference>
<dbReference type="InterPro" id="IPR041573">
    <property type="entry name" value="Desmoplakin_Spectrin-like"/>
</dbReference>
<dbReference type="SUPFAM" id="SSF46966">
    <property type="entry name" value="Spectrin repeat"/>
    <property type="match status" value="6"/>
</dbReference>
<feature type="coiled-coil region" evidence="5">
    <location>
        <begin position="703"/>
        <end position="730"/>
    </location>
</feature>
<feature type="domain" description="Desmoplakin spectrin-like" evidence="8">
    <location>
        <begin position="1255"/>
        <end position="1329"/>
    </location>
</feature>
<keyword evidence="5" id="KW-0175">Coiled coil</keyword>
<dbReference type="Proteomes" id="UP000694388">
    <property type="component" value="Unplaced"/>
</dbReference>
<dbReference type="GO" id="GO:0005198">
    <property type="term" value="F:structural molecule activity"/>
    <property type="evidence" value="ECO:0007669"/>
    <property type="project" value="TreeGrafter"/>
</dbReference>
<dbReference type="GO" id="GO:0016020">
    <property type="term" value="C:membrane"/>
    <property type="evidence" value="ECO:0007669"/>
    <property type="project" value="TreeGrafter"/>
</dbReference>
<feature type="coiled-coil region" evidence="5">
    <location>
        <begin position="1669"/>
        <end position="1703"/>
    </location>
</feature>
<dbReference type="GO" id="GO:0005737">
    <property type="term" value="C:cytoplasm"/>
    <property type="evidence" value="ECO:0007669"/>
    <property type="project" value="TreeGrafter"/>
</dbReference>
<dbReference type="Pfam" id="PF21020">
    <property type="entry name" value="Spectrin_4"/>
    <property type="match status" value="1"/>
</dbReference>
<dbReference type="GO" id="GO:0005882">
    <property type="term" value="C:intermediate filament"/>
    <property type="evidence" value="ECO:0007669"/>
    <property type="project" value="TreeGrafter"/>
</dbReference>
<dbReference type="InterPro" id="IPR018159">
    <property type="entry name" value="Spectrin/alpha-actinin"/>
</dbReference>
<dbReference type="Pfam" id="PF21097">
    <property type="entry name" value="SR_plectin_7"/>
    <property type="match status" value="1"/>
</dbReference>
<evidence type="ECO:0000256" key="1">
    <source>
        <dbReference type="ARBA" id="ARBA00004245"/>
    </source>
</evidence>
<sequence length="1956" mass="224957">MDKTFFMERRSARQETSSFPMQVQDQQRVMHSGPLSPQGGYHVQVQGTANGYSDRMGNLPMIPSIQQSDLLKCEEQLKHADTFLQADLRRVDTNHLPWHLDEVGLCLTEVYELLQKLLLDVTVLRDKRDPNAEYISNRVTQLDMELQTLLGYTEHLEKQAILIQQTSGDLKSSTMSTSNFDGHYAPGEPVVMRQVHMVQQQQQQPMSKAQVQQVSSHGITSQQSFGSIGKSSTGFSTQSTGSRFERGDNREQHRKMRNLAHATLVRSTENLTTRSKGRAHSQTQVQSPTRSEIQSHFQESAWDAESQMRMLEGLLQGIEHNEDLLDSITWSSEIQTVAQQKENHQVAHRAILDLGRKIKDACHMESSVSPQMWGKYSNLLGDVNGKYKGLLSSSEERIQHLDEMYNFVLQASNSLMWLNQHEEEEVAYDWSDRNTDMARKTDEHSEFLRLLEEKENEINRIESTGESLLQNNHPGADTIEAFMQVLQLQWSWNVELVRCIESHLKENTAYFQFFKDAKDAEETLKTQSDGLRCTYTYTKSMSLPQLEKLYNNLMAERESLTQKNNLVSNLIARAKTVVQLKPRHPDERLQSALPIIALCNYKNNKVNISPGDRGLLKDNLRRIHWHITAPGGQNDDTLSVIFQIPGPNKDAMEIAHRIDQQNQSNLDVWQQLAINLKCMIYWKYLLRDMEVVLSWTIDQRLSSQEYSRLMNDLENNYEEFIRMSQDAQVLDSDEMVKLRQDYNTTVKHFENVSEAWEGQRVISVGNTGSVSSSSGGGGPAPINDMPVKIQITPPLNSSPVDARCLNSMSVRLGDSEDRLLQLIQTQLRSGDPILESETRLEEVQVQCRELTDLKDQVEVLERDSVGLPQDSWRLLAKLSEKSRRLVDLSHTARDDLKIVDQLVSSVSESDNMLRSYEVRVAEENTAPSSLEGVHAHNMLLKQWRSELEQKDRLFRAMQDELVQASSVSERLNQQHNLHYPDVRPYGDRTHSLNERRKSLFTQINSRVKELGDLSRLLKPYRDSFQVLDRWLNEATGRQRQIQDLYVKDSRTLSDQLNQQQILLHEVESHKSKVDQCREFSEKCSNIVQDYEKGLASYRLWVEKFHSTSIVPHKQTSLSEIVTEEYMDIQQRYNALMAMTSKQLRHINDMSGKIGEEEFLRDVRKLEDLLNKQKDTMHRSYSCDRISKLPRIEAAVRDMPMVQKDILQYQMPVREVMSKASNIDQKMHADRLQQLYDNVLSLWKDQQADANSLQWWIRLQENINTVRAWTPTSFGKLSSDQQRETMRNLDSNYEALQKNMYGAKVLGIEDRAKSDTDVRFCRQHYRDLLTKMEKGKQEETMCQHYLDRLRAMEPQLDKYREQTLHHLHTPLTSNPSMDAQQRVMSQERIQRELVGLKETTEAMNQECGQLLCQLSESPLQTDLQTNLNAVTRRLDNLHGLSTGTVDDLKALEAMLQKFEEVDNMVKKYESRLVESSAIPGREDEAAMARRNLKQWQGDLYQCKTLQGTIDDAIQRACVASERLKRSHNENDVNVEAYQGKVKELGERRKRVQNNVDSRLGELEGLERCLQNCDKQHNGMSRWLGDAEVRCERLKSERLEDKQVVSQLQGQLKNLSSEIRLKQPQMDEMQKVSEACCSSIKDYEQLLKKFADEVSKQGKPLFARVPSQSPADDIRKETRELKNRYDALQGNAEQLNKSLLDAQQKLKDDEFMRMACELEKHLHDTEDALNSRFSADSTTSSARLRSLLGELQNLQQKLVTYNVRIGQLGAKAKTAEHRNALHGLKQQYDKLAQQSEESTGFLQNLLALQDLESKTCIIRTWTLDTFKALPSGEAKRTVGEMDKSYRNLLEAAGPGGRGLSQTAKSQAESEVTFCQQHYRTLLNELDKVSQCHKLEQDCLTSLSSVRQRCDEFEDRISQKVHTLLGPSAVAENGQRIAQVQVLSVLLLVQNAVYLFLRL</sequence>
<reference evidence="9" key="2">
    <citation type="submission" date="2025-09" db="UniProtKB">
        <authorList>
            <consortium name="Ensembl"/>
        </authorList>
    </citation>
    <scope>IDENTIFICATION</scope>
</reference>
<evidence type="ECO:0000256" key="5">
    <source>
        <dbReference type="SAM" id="Coils"/>
    </source>
</evidence>
<keyword evidence="4" id="KW-0206">Cytoskeleton</keyword>
<proteinExistence type="predicted"/>
<dbReference type="GO" id="GO:0042060">
    <property type="term" value="P:wound healing"/>
    <property type="evidence" value="ECO:0007669"/>
    <property type="project" value="TreeGrafter"/>
</dbReference>
<dbReference type="PANTHER" id="PTHR23169">
    <property type="entry name" value="ENVOPLAKIN"/>
    <property type="match status" value="1"/>
</dbReference>